<dbReference type="GO" id="GO:0000176">
    <property type="term" value="C:nuclear exosome (RNase complex)"/>
    <property type="evidence" value="ECO:0007669"/>
    <property type="project" value="TreeGrafter"/>
</dbReference>
<evidence type="ECO:0000256" key="6">
    <source>
        <dbReference type="ARBA" id="ARBA00042523"/>
    </source>
</evidence>
<dbReference type="GO" id="GO:0016075">
    <property type="term" value="P:rRNA catabolic process"/>
    <property type="evidence" value="ECO:0007669"/>
    <property type="project" value="TreeGrafter"/>
</dbReference>
<comment type="similarity">
    <text evidence="3">Belongs to the RNase PH family.</text>
</comment>
<proteinExistence type="inferred from homology"/>
<feature type="transmembrane region" description="Helical" evidence="7">
    <location>
        <begin position="282"/>
        <end position="303"/>
    </location>
</feature>
<keyword evidence="5" id="KW-0271">Exosome</keyword>
<dbReference type="Proteomes" id="UP001372338">
    <property type="component" value="Unassembled WGS sequence"/>
</dbReference>
<dbReference type="GO" id="GO:0034473">
    <property type="term" value="P:U1 snRNA 3'-end processing"/>
    <property type="evidence" value="ECO:0007669"/>
    <property type="project" value="TreeGrafter"/>
</dbReference>
<feature type="domain" description="Exoribonuclease phosphorolytic" evidence="8">
    <location>
        <begin position="215"/>
        <end position="277"/>
    </location>
</feature>
<dbReference type="Gene3D" id="3.30.230.70">
    <property type="entry name" value="GHMP Kinase, N-terminal domain"/>
    <property type="match status" value="1"/>
</dbReference>
<dbReference type="Pfam" id="PF01138">
    <property type="entry name" value="RNase_PH"/>
    <property type="match status" value="1"/>
</dbReference>
<protein>
    <recommendedName>
        <fullName evidence="6">Ribosomal RNA-processing protein 42</fullName>
    </recommendedName>
</protein>
<comment type="subcellular location">
    <subcellularLocation>
        <location evidence="1">Cytoplasm</location>
    </subcellularLocation>
    <subcellularLocation>
        <location evidence="2">Nucleus</location>
        <location evidence="2">Nucleolus</location>
    </subcellularLocation>
</comment>
<dbReference type="EMBL" id="JAYWIO010000008">
    <property type="protein sequence ID" value="KAK7244730.1"/>
    <property type="molecule type" value="Genomic_DNA"/>
</dbReference>
<evidence type="ECO:0000256" key="5">
    <source>
        <dbReference type="ARBA" id="ARBA00022835"/>
    </source>
</evidence>
<accession>A0AAN9E207</accession>
<keyword evidence="7" id="KW-1133">Transmembrane helix</keyword>
<dbReference type="GO" id="GO:0071035">
    <property type="term" value="P:nuclear polyadenylation-dependent rRNA catabolic process"/>
    <property type="evidence" value="ECO:0007669"/>
    <property type="project" value="TreeGrafter"/>
</dbReference>
<gene>
    <name evidence="9" type="ORF">RIF29_39556</name>
</gene>
<keyword evidence="7" id="KW-0472">Membrane</keyword>
<keyword evidence="4" id="KW-0963">Cytoplasm</keyword>
<evidence type="ECO:0000256" key="7">
    <source>
        <dbReference type="SAM" id="Phobius"/>
    </source>
</evidence>
<dbReference type="SUPFAM" id="SSF54211">
    <property type="entry name" value="Ribosomal protein S5 domain 2-like"/>
    <property type="match status" value="1"/>
</dbReference>
<evidence type="ECO:0000256" key="3">
    <source>
        <dbReference type="ARBA" id="ARBA00006678"/>
    </source>
</evidence>
<evidence type="ECO:0000256" key="1">
    <source>
        <dbReference type="ARBA" id="ARBA00004496"/>
    </source>
</evidence>
<keyword evidence="7" id="KW-0812">Transmembrane</keyword>
<dbReference type="GO" id="GO:0005730">
    <property type="term" value="C:nucleolus"/>
    <property type="evidence" value="ECO:0007669"/>
    <property type="project" value="UniProtKB-SubCell"/>
</dbReference>
<organism evidence="9 10">
    <name type="scientific">Crotalaria pallida</name>
    <name type="common">Smooth rattlebox</name>
    <name type="synonym">Crotalaria striata</name>
    <dbReference type="NCBI Taxonomy" id="3830"/>
    <lineage>
        <taxon>Eukaryota</taxon>
        <taxon>Viridiplantae</taxon>
        <taxon>Streptophyta</taxon>
        <taxon>Embryophyta</taxon>
        <taxon>Tracheophyta</taxon>
        <taxon>Spermatophyta</taxon>
        <taxon>Magnoliopsida</taxon>
        <taxon>eudicotyledons</taxon>
        <taxon>Gunneridae</taxon>
        <taxon>Pentapetalae</taxon>
        <taxon>rosids</taxon>
        <taxon>fabids</taxon>
        <taxon>Fabales</taxon>
        <taxon>Fabaceae</taxon>
        <taxon>Papilionoideae</taxon>
        <taxon>50 kb inversion clade</taxon>
        <taxon>genistoids sensu lato</taxon>
        <taxon>core genistoids</taxon>
        <taxon>Crotalarieae</taxon>
        <taxon>Crotalaria</taxon>
    </lineage>
</organism>
<dbReference type="GO" id="GO:0000177">
    <property type="term" value="C:cytoplasmic exosome (RNase complex)"/>
    <property type="evidence" value="ECO:0007669"/>
    <property type="project" value="TreeGrafter"/>
</dbReference>
<dbReference type="GO" id="GO:0071038">
    <property type="term" value="P:TRAMP-dependent tRNA surveillance pathway"/>
    <property type="evidence" value="ECO:0007669"/>
    <property type="project" value="TreeGrafter"/>
</dbReference>
<dbReference type="GO" id="GO:0034475">
    <property type="term" value="P:U4 snRNA 3'-end processing"/>
    <property type="evidence" value="ECO:0007669"/>
    <property type="project" value="TreeGrafter"/>
</dbReference>
<sequence>MLQPLRPLRHKGVFRIIQKYSAYNGVIQPVQVAVYEMKFGLSLVLSSTLEKEYLNNIGQENINLVMEMIYTLMRFPCAASCKFVSVKSDTGSDMHPSFRLDSGTDFYLLDMGLIEKLVTLSSGIATDKKLLHKIFDEFANLWMRMKVYAKTKSDYDTKQFMMVVHWGWQHDLSAWSLSLSFAFAVMVGLSLGEKHFIQGGIAQDIRCDGRKRLAYRPIYVETGVIPQANGSARIRMGNTDVIASVKAELGKLSLLLSDKGKVSIYTDCSLIAKPAFEVANSIAFLLFLLNEVVLIFWFSSYYVTYSTTNNFCFRVNSVKYCEHI</sequence>
<evidence type="ECO:0000256" key="2">
    <source>
        <dbReference type="ARBA" id="ARBA00004604"/>
    </source>
</evidence>
<dbReference type="GO" id="GO:0000467">
    <property type="term" value="P:exonucleolytic trimming to generate mature 3'-end of 5.8S rRNA from tricistronic rRNA transcript (SSU-rRNA, 5.8S rRNA, LSU-rRNA)"/>
    <property type="evidence" value="ECO:0007669"/>
    <property type="project" value="TreeGrafter"/>
</dbReference>
<dbReference type="InterPro" id="IPR050590">
    <property type="entry name" value="Exosome_comp_Rrp42_subfam"/>
</dbReference>
<dbReference type="InterPro" id="IPR001247">
    <property type="entry name" value="ExoRNase_PH_dom1"/>
</dbReference>
<reference evidence="9 10" key="1">
    <citation type="submission" date="2024-01" db="EMBL/GenBank/DDBJ databases">
        <title>The genomes of 5 underutilized Papilionoideae crops provide insights into root nodulation and disease resistanc.</title>
        <authorList>
            <person name="Yuan L."/>
        </authorList>
    </citation>
    <scope>NUCLEOTIDE SEQUENCE [LARGE SCALE GENOMIC DNA]</scope>
    <source>
        <strain evidence="9">ZHUSHIDOU_FW_LH</strain>
        <tissue evidence="9">Leaf</tissue>
    </source>
</reference>
<dbReference type="GO" id="GO:0071028">
    <property type="term" value="P:nuclear mRNA surveillance"/>
    <property type="evidence" value="ECO:0007669"/>
    <property type="project" value="TreeGrafter"/>
</dbReference>
<dbReference type="AlphaFoldDB" id="A0AAN9E207"/>
<dbReference type="InterPro" id="IPR020568">
    <property type="entry name" value="Ribosomal_Su5_D2-typ_SF"/>
</dbReference>
<evidence type="ECO:0000256" key="4">
    <source>
        <dbReference type="ARBA" id="ARBA00022490"/>
    </source>
</evidence>
<dbReference type="PANTHER" id="PTHR11097">
    <property type="entry name" value="EXOSOME COMPLEX EXONUCLEASE RIBOSOMAL RNA PROCESSING PROTEIN"/>
    <property type="match status" value="1"/>
</dbReference>
<dbReference type="GO" id="GO:0035925">
    <property type="term" value="F:mRNA 3'-UTR AU-rich region binding"/>
    <property type="evidence" value="ECO:0007669"/>
    <property type="project" value="TreeGrafter"/>
</dbReference>
<evidence type="ECO:0000313" key="9">
    <source>
        <dbReference type="EMBL" id="KAK7244730.1"/>
    </source>
</evidence>
<evidence type="ECO:0000313" key="10">
    <source>
        <dbReference type="Proteomes" id="UP001372338"/>
    </source>
</evidence>
<dbReference type="GO" id="GO:0034476">
    <property type="term" value="P:U5 snRNA 3'-end processing"/>
    <property type="evidence" value="ECO:0007669"/>
    <property type="project" value="TreeGrafter"/>
</dbReference>
<comment type="caution">
    <text evidence="9">The sequence shown here is derived from an EMBL/GenBank/DDBJ whole genome shotgun (WGS) entry which is preliminary data.</text>
</comment>
<dbReference type="PANTHER" id="PTHR11097:SF8">
    <property type="entry name" value="EXOSOME COMPLEX COMPONENT RRP42"/>
    <property type="match status" value="1"/>
</dbReference>
<keyword evidence="10" id="KW-1185">Reference proteome</keyword>
<dbReference type="InterPro" id="IPR027408">
    <property type="entry name" value="PNPase/RNase_PH_dom_sf"/>
</dbReference>
<evidence type="ECO:0000259" key="8">
    <source>
        <dbReference type="Pfam" id="PF01138"/>
    </source>
</evidence>
<name>A0AAN9E207_CROPI</name>